<accession>A0A0C9YX84</accession>
<dbReference type="EMBL" id="KN834078">
    <property type="protein sequence ID" value="KIK12483.1"/>
    <property type="molecule type" value="Genomic_DNA"/>
</dbReference>
<proteinExistence type="predicted"/>
<evidence type="ECO:0000256" key="1">
    <source>
        <dbReference type="SAM" id="MobiDB-lite"/>
    </source>
</evidence>
<reference evidence="3" key="2">
    <citation type="submission" date="2015-01" db="EMBL/GenBank/DDBJ databases">
        <title>Evolutionary Origins and Diversification of the Mycorrhizal Mutualists.</title>
        <authorList>
            <consortium name="DOE Joint Genome Institute"/>
            <consortium name="Mycorrhizal Genomics Consortium"/>
            <person name="Kohler A."/>
            <person name="Kuo A."/>
            <person name="Nagy L.G."/>
            <person name="Floudas D."/>
            <person name="Copeland A."/>
            <person name="Barry K.W."/>
            <person name="Cichocki N."/>
            <person name="Veneault-Fourrey C."/>
            <person name="LaButti K."/>
            <person name="Lindquist E.A."/>
            <person name="Lipzen A."/>
            <person name="Lundell T."/>
            <person name="Morin E."/>
            <person name="Murat C."/>
            <person name="Riley R."/>
            <person name="Ohm R."/>
            <person name="Sun H."/>
            <person name="Tunlid A."/>
            <person name="Henrissat B."/>
            <person name="Grigoriev I.V."/>
            <person name="Hibbett D.S."/>
            <person name="Martin F."/>
        </authorList>
    </citation>
    <scope>NUCLEOTIDE SEQUENCE [LARGE SCALE GENOMIC DNA]</scope>
    <source>
        <strain evidence="3">441</strain>
    </source>
</reference>
<evidence type="ECO:0000313" key="3">
    <source>
        <dbReference type="Proteomes" id="UP000054018"/>
    </source>
</evidence>
<evidence type="ECO:0000313" key="2">
    <source>
        <dbReference type="EMBL" id="KIK12483.1"/>
    </source>
</evidence>
<reference evidence="2 3" key="1">
    <citation type="submission" date="2014-04" db="EMBL/GenBank/DDBJ databases">
        <authorList>
            <consortium name="DOE Joint Genome Institute"/>
            <person name="Kuo A."/>
            <person name="Kohler A."/>
            <person name="Costa M.D."/>
            <person name="Nagy L.G."/>
            <person name="Floudas D."/>
            <person name="Copeland A."/>
            <person name="Barry K.W."/>
            <person name="Cichocki N."/>
            <person name="Veneault-Fourrey C."/>
            <person name="LaButti K."/>
            <person name="Lindquist E.A."/>
            <person name="Lipzen A."/>
            <person name="Lundell T."/>
            <person name="Morin E."/>
            <person name="Murat C."/>
            <person name="Sun H."/>
            <person name="Tunlid A."/>
            <person name="Henrissat B."/>
            <person name="Grigoriev I.V."/>
            <person name="Hibbett D.S."/>
            <person name="Martin F."/>
            <person name="Nordberg H.P."/>
            <person name="Cantor M.N."/>
            <person name="Hua S.X."/>
        </authorList>
    </citation>
    <scope>NUCLEOTIDE SEQUENCE [LARGE SCALE GENOMIC DNA]</scope>
    <source>
        <strain evidence="2 3">441</strain>
    </source>
</reference>
<dbReference type="AlphaFoldDB" id="A0A0C9YX84"/>
<organism evidence="2 3">
    <name type="scientific">Pisolithus microcarpus 441</name>
    <dbReference type="NCBI Taxonomy" id="765257"/>
    <lineage>
        <taxon>Eukaryota</taxon>
        <taxon>Fungi</taxon>
        <taxon>Dikarya</taxon>
        <taxon>Basidiomycota</taxon>
        <taxon>Agaricomycotina</taxon>
        <taxon>Agaricomycetes</taxon>
        <taxon>Agaricomycetidae</taxon>
        <taxon>Boletales</taxon>
        <taxon>Sclerodermatineae</taxon>
        <taxon>Pisolithaceae</taxon>
        <taxon>Pisolithus</taxon>
    </lineage>
</organism>
<feature type="compositionally biased region" description="Basic and acidic residues" evidence="1">
    <location>
        <begin position="70"/>
        <end position="91"/>
    </location>
</feature>
<feature type="region of interest" description="Disordered" evidence="1">
    <location>
        <begin position="57"/>
        <end position="97"/>
    </location>
</feature>
<name>A0A0C9YX84_9AGAM</name>
<dbReference type="Proteomes" id="UP000054018">
    <property type="component" value="Unassembled WGS sequence"/>
</dbReference>
<sequence length="97" mass="11353">MHNVTWHPFLPVTHPNVCKRSNNFFHLLSTRLDTESGCRRGFHDLYHLNRKSVNMKFGHSQYSPLGPRVEPNHGRRNEDSMLAYDRLKRTDGFSNSS</sequence>
<protein>
    <submittedName>
        <fullName evidence="2">Uncharacterized protein</fullName>
    </submittedName>
</protein>
<gene>
    <name evidence="2" type="ORF">PISMIDRAFT_689430</name>
</gene>
<keyword evidence="3" id="KW-1185">Reference proteome</keyword>
<dbReference type="HOGENOM" id="CLU_2347534_0_0_1"/>